<name>A0A174VGC1_9CLOT</name>
<feature type="transmembrane region" description="Helical" evidence="1">
    <location>
        <begin position="149"/>
        <end position="176"/>
    </location>
</feature>
<evidence type="ECO:0000256" key="1">
    <source>
        <dbReference type="SAM" id="Phobius"/>
    </source>
</evidence>
<keyword evidence="1" id="KW-0812">Transmembrane</keyword>
<dbReference type="GO" id="GO:0016020">
    <property type="term" value="C:membrane"/>
    <property type="evidence" value="ECO:0007669"/>
    <property type="project" value="InterPro"/>
</dbReference>
<dbReference type="Pfam" id="PF01478">
    <property type="entry name" value="Peptidase_A24"/>
    <property type="match status" value="1"/>
</dbReference>
<evidence type="ECO:0000313" key="4">
    <source>
        <dbReference type="Proteomes" id="UP000095563"/>
    </source>
</evidence>
<sequence length="208" mass="24098">MILNLIIILSLSILEIVVFKVLLNIINKYDETILNKNKKIDVAIFIVTSIFYFKFGLSINFFFLNLLAYYLIISSFIDYKTMNVYSFLNYFMLLIAFIFFIINHLFNGYNLTFETIIITLIFIIINILFSKIGAYGDGDTEVYIVLSCFFAIVCKNNLLEMLLVDMLLANILIILLNIKEFDLKKLKFKRKVAFIPAIALATIILCLV</sequence>
<dbReference type="EMBL" id="CZBO01000008">
    <property type="protein sequence ID" value="CUQ30129.1"/>
    <property type="molecule type" value="Genomic_DNA"/>
</dbReference>
<proteinExistence type="predicted"/>
<organism evidence="3 4">
    <name type="scientific">Clostridium baratii</name>
    <dbReference type="NCBI Taxonomy" id="1561"/>
    <lineage>
        <taxon>Bacteria</taxon>
        <taxon>Bacillati</taxon>
        <taxon>Bacillota</taxon>
        <taxon>Clostridia</taxon>
        <taxon>Eubacteriales</taxon>
        <taxon>Clostridiaceae</taxon>
        <taxon>Clostridium</taxon>
    </lineage>
</organism>
<feature type="transmembrane region" description="Helical" evidence="1">
    <location>
        <begin position="84"/>
        <end position="102"/>
    </location>
</feature>
<evidence type="ECO:0000259" key="2">
    <source>
        <dbReference type="Pfam" id="PF01478"/>
    </source>
</evidence>
<dbReference type="AlphaFoldDB" id="A0A174VGC1"/>
<feature type="transmembrane region" description="Helical" evidence="1">
    <location>
        <begin position="6"/>
        <end position="23"/>
    </location>
</feature>
<dbReference type="GO" id="GO:0004190">
    <property type="term" value="F:aspartic-type endopeptidase activity"/>
    <property type="evidence" value="ECO:0007669"/>
    <property type="project" value="InterPro"/>
</dbReference>
<dbReference type="RefSeq" id="WP_055208721.1">
    <property type="nucleotide sequence ID" value="NZ_CZBO01000008.1"/>
</dbReference>
<dbReference type="Proteomes" id="UP000095563">
    <property type="component" value="Unassembled WGS sequence"/>
</dbReference>
<feature type="domain" description="Prepilin type IV endopeptidase peptidase" evidence="2">
    <location>
        <begin position="66"/>
        <end position="173"/>
    </location>
</feature>
<accession>A0A174VGC1</accession>
<keyword evidence="1" id="KW-1133">Transmembrane helix</keyword>
<feature type="transmembrane region" description="Helical" evidence="1">
    <location>
        <begin position="188"/>
        <end position="207"/>
    </location>
</feature>
<gene>
    <name evidence="3" type="ORF">ERS852568_02727</name>
</gene>
<feature type="transmembrane region" description="Helical" evidence="1">
    <location>
        <begin position="44"/>
        <end position="72"/>
    </location>
</feature>
<protein>
    <submittedName>
        <fullName evidence="3">Prepilin peptidase</fullName>
    </submittedName>
</protein>
<reference evidence="3 4" key="1">
    <citation type="submission" date="2015-09" db="EMBL/GenBank/DDBJ databases">
        <authorList>
            <consortium name="Pathogen Informatics"/>
        </authorList>
    </citation>
    <scope>NUCLEOTIDE SEQUENCE [LARGE SCALE GENOMIC DNA]</scope>
    <source>
        <strain evidence="3 4">2789STDY5834956</strain>
    </source>
</reference>
<dbReference type="InterPro" id="IPR000045">
    <property type="entry name" value="Prepilin_IV_endopep_pep"/>
</dbReference>
<feature type="transmembrane region" description="Helical" evidence="1">
    <location>
        <begin position="109"/>
        <end position="129"/>
    </location>
</feature>
<dbReference type="Gene3D" id="1.20.120.1220">
    <property type="match status" value="1"/>
</dbReference>
<evidence type="ECO:0000313" key="3">
    <source>
        <dbReference type="EMBL" id="CUQ30129.1"/>
    </source>
</evidence>
<keyword evidence="1" id="KW-0472">Membrane</keyword>